<organism evidence="2 3">
    <name type="scientific">Scleroderma citrinum Foug A</name>
    <dbReference type="NCBI Taxonomy" id="1036808"/>
    <lineage>
        <taxon>Eukaryota</taxon>
        <taxon>Fungi</taxon>
        <taxon>Dikarya</taxon>
        <taxon>Basidiomycota</taxon>
        <taxon>Agaricomycotina</taxon>
        <taxon>Agaricomycetes</taxon>
        <taxon>Agaricomycetidae</taxon>
        <taxon>Boletales</taxon>
        <taxon>Sclerodermatineae</taxon>
        <taxon>Sclerodermataceae</taxon>
        <taxon>Scleroderma</taxon>
    </lineage>
</organism>
<feature type="compositionally biased region" description="Basic and acidic residues" evidence="1">
    <location>
        <begin position="211"/>
        <end position="220"/>
    </location>
</feature>
<dbReference type="InParanoid" id="A0A0C2ZTR2"/>
<dbReference type="OrthoDB" id="203440at2759"/>
<protein>
    <recommendedName>
        <fullName evidence="4">Neuroguidin</fullName>
    </recommendedName>
</protein>
<dbReference type="GO" id="GO:0000462">
    <property type="term" value="P:maturation of SSU-rRNA from tricistronic rRNA transcript (SSU-rRNA, 5.8S rRNA, LSU-rRNA)"/>
    <property type="evidence" value="ECO:0007669"/>
    <property type="project" value="TreeGrafter"/>
</dbReference>
<dbReference type="FunCoup" id="A0A0C2ZTR2">
    <property type="interactions" value="845"/>
</dbReference>
<dbReference type="EMBL" id="KN822125">
    <property type="protein sequence ID" value="KIM55932.1"/>
    <property type="molecule type" value="Genomic_DNA"/>
</dbReference>
<name>A0A0C2ZTR2_9AGAM</name>
<evidence type="ECO:0000256" key="1">
    <source>
        <dbReference type="SAM" id="MobiDB-lite"/>
    </source>
</evidence>
<keyword evidence="3" id="KW-1185">Reference proteome</keyword>
<feature type="compositionally biased region" description="Basic residues" evidence="1">
    <location>
        <begin position="357"/>
        <end position="370"/>
    </location>
</feature>
<feature type="compositionally biased region" description="Acidic residues" evidence="1">
    <location>
        <begin position="158"/>
        <end position="171"/>
    </location>
</feature>
<reference evidence="2 3" key="1">
    <citation type="submission" date="2014-04" db="EMBL/GenBank/DDBJ databases">
        <authorList>
            <consortium name="DOE Joint Genome Institute"/>
            <person name="Kuo A."/>
            <person name="Kohler A."/>
            <person name="Nagy L.G."/>
            <person name="Floudas D."/>
            <person name="Copeland A."/>
            <person name="Barry K.W."/>
            <person name="Cichocki N."/>
            <person name="Veneault-Fourrey C."/>
            <person name="LaButti K."/>
            <person name="Lindquist E.A."/>
            <person name="Lipzen A."/>
            <person name="Lundell T."/>
            <person name="Morin E."/>
            <person name="Murat C."/>
            <person name="Sun H."/>
            <person name="Tunlid A."/>
            <person name="Henrissat B."/>
            <person name="Grigoriev I.V."/>
            <person name="Hibbett D.S."/>
            <person name="Martin F."/>
            <person name="Nordberg H.P."/>
            <person name="Cantor M.N."/>
            <person name="Hua S.X."/>
        </authorList>
    </citation>
    <scope>NUCLEOTIDE SEQUENCE [LARGE SCALE GENOMIC DNA]</scope>
    <source>
        <strain evidence="2 3">Foug A</strain>
    </source>
</reference>
<dbReference type="PANTHER" id="PTHR13237">
    <property type="entry name" value="SOMETHING ABOUT SILENCING PROTEIN 10-RELATED"/>
    <property type="match status" value="1"/>
</dbReference>
<dbReference type="Proteomes" id="UP000053989">
    <property type="component" value="Unassembled WGS sequence"/>
</dbReference>
<dbReference type="HOGENOM" id="CLU_031901_3_0_1"/>
<sequence length="370" mass="41539">MSNDQDICSALAEMTSSMSSVRELIQSLRDKQTDAGTMDTKDGITLLSLKHHLMLSYLQSIVLLSARRAIGDSMEDRAPPSEPFSTADRGIRGSGVGDLVDSMIEGRVILEKVKVLESRIKYQIEKLVRIAQDTSDAAVDDPLAFRPNPQSLVNNDGLEGDEEQDGGEDGDEANHDGIYRPPKLAPMPYVESATDKRSKRQPIPKSLSNLIHHDPSRPHVESTSGLGFTPALASDRAREIQRMTEFEEENFTRLMMKKKDARRRQRDEEDLALGGSGTSKGRRRGRGLEDEFEDILRSVGRPKTGAIGDGYEELRQKGKKSDAFSRSRMRSRSEVESGNEEVPQTKRTRFERERHTLNKRMASRARSNRR</sequence>
<dbReference type="STRING" id="1036808.A0A0C2ZTR2"/>
<dbReference type="InterPro" id="IPR007146">
    <property type="entry name" value="Sas10/Utp3/C1D"/>
</dbReference>
<reference evidence="3" key="2">
    <citation type="submission" date="2015-01" db="EMBL/GenBank/DDBJ databases">
        <title>Evolutionary Origins and Diversification of the Mycorrhizal Mutualists.</title>
        <authorList>
            <consortium name="DOE Joint Genome Institute"/>
            <consortium name="Mycorrhizal Genomics Consortium"/>
            <person name="Kohler A."/>
            <person name="Kuo A."/>
            <person name="Nagy L.G."/>
            <person name="Floudas D."/>
            <person name="Copeland A."/>
            <person name="Barry K.W."/>
            <person name="Cichocki N."/>
            <person name="Veneault-Fourrey C."/>
            <person name="LaButti K."/>
            <person name="Lindquist E.A."/>
            <person name="Lipzen A."/>
            <person name="Lundell T."/>
            <person name="Morin E."/>
            <person name="Murat C."/>
            <person name="Riley R."/>
            <person name="Ohm R."/>
            <person name="Sun H."/>
            <person name="Tunlid A."/>
            <person name="Henrissat B."/>
            <person name="Grigoriev I.V."/>
            <person name="Hibbett D.S."/>
            <person name="Martin F."/>
        </authorList>
    </citation>
    <scope>NUCLEOTIDE SEQUENCE [LARGE SCALE GENOMIC DNA]</scope>
    <source>
        <strain evidence="3">Foug A</strain>
    </source>
</reference>
<dbReference type="GO" id="GO:0032040">
    <property type="term" value="C:small-subunit processome"/>
    <property type="evidence" value="ECO:0007669"/>
    <property type="project" value="TreeGrafter"/>
</dbReference>
<dbReference type="Pfam" id="PF04000">
    <property type="entry name" value="Sas10_Utp3"/>
    <property type="match status" value="1"/>
</dbReference>
<feature type="region of interest" description="Disordered" evidence="1">
    <location>
        <begin position="140"/>
        <end position="231"/>
    </location>
</feature>
<feature type="region of interest" description="Disordered" evidence="1">
    <location>
        <begin position="256"/>
        <end position="370"/>
    </location>
</feature>
<feature type="compositionally biased region" description="Basic and acidic residues" evidence="1">
    <location>
        <begin position="312"/>
        <end position="335"/>
    </location>
</feature>
<dbReference type="AlphaFoldDB" id="A0A0C2ZTR2"/>
<accession>A0A0C2ZTR2</accession>
<proteinExistence type="predicted"/>
<dbReference type="PANTHER" id="PTHR13237:SF9">
    <property type="entry name" value="NEUROGUIDIN"/>
    <property type="match status" value="1"/>
</dbReference>
<gene>
    <name evidence="2" type="ORF">SCLCIDRAFT_133654</name>
</gene>
<evidence type="ECO:0000313" key="3">
    <source>
        <dbReference type="Proteomes" id="UP000053989"/>
    </source>
</evidence>
<evidence type="ECO:0000313" key="2">
    <source>
        <dbReference type="EMBL" id="KIM55932.1"/>
    </source>
</evidence>
<evidence type="ECO:0008006" key="4">
    <source>
        <dbReference type="Google" id="ProtNLM"/>
    </source>
</evidence>